<feature type="compositionally biased region" description="Polar residues" evidence="1">
    <location>
        <begin position="121"/>
        <end position="132"/>
    </location>
</feature>
<evidence type="ECO:0000313" key="2">
    <source>
        <dbReference type="EMBL" id="KAJ5226050.1"/>
    </source>
</evidence>
<dbReference type="EMBL" id="JAPQKS010000005">
    <property type="protein sequence ID" value="KAJ5226050.1"/>
    <property type="molecule type" value="Genomic_DNA"/>
</dbReference>
<accession>A0A9W9NTU2</accession>
<keyword evidence="3" id="KW-1185">Reference proteome</keyword>
<name>A0A9W9NTU2_9EURO</name>
<protein>
    <submittedName>
        <fullName evidence="2">Uncharacterized protein</fullName>
    </submittedName>
</protein>
<comment type="caution">
    <text evidence="2">The sequence shown here is derived from an EMBL/GenBank/DDBJ whole genome shotgun (WGS) entry which is preliminary data.</text>
</comment>
<feature type="region of interest" description="Disordered" evidence="1">
    <location>
        <begin position="84"/>
        <end position="132"/>
    </location>
</feature>
<organism evidence="2 3">
    <name type="scientific">Penicillium chermesinum</name>
    <dbReference type="NCBI Taxonomy" id="63820"/>
    <lineage>
        <taxon>Eukaryota</taxon>
        <taxon>Fungi</taxon>
        <taxon>Dikarya</taxon>
        <taxon>Ascomycota</taxon>
        <taxon>Pezizomycotina</taxon>
        <taxon>Eurotiomycetes</taxon>
        <taxon>Eurotiomycetidae</taxon>
        <taxon>Eurotiales</taxon>
        <taxon>Aspergillaceae</taxon>
        <taxon>Penicillium</taxon>
    </lineage>
</organism>
<gene>
    <name evidence="2" type="ORF">N7468_007275</name>
</gene>
<evidence type="ECO:0000256" key="1">
    <source>
        <dbReference type="SAM" id="MobiDB-lite"/>
    </source>
</evidence>
<reference evidence="2" key="2">
    <citation type="journal article" date="2023" name="IMA Fungus">
        <title>Comparative genomic study of the Penicillium genus elucidates a diverse pangenome and 15 lateral gene transfer events.</title>
        <authorList>
            <person name="Petersen C."/>
            <person name="Sorensen T."/>
            <person name="Nielsen M.R."/>
            <person name="Sondergaard T.E."/>
            <person name="Sorensen J.L."/>
            <person name="Fitzpatrick D.A."/>
            <person name="Frisvad J.C."/>
            <person name="Nielsen K.L."/>
        </authorList>
    </citation>
    <scope>NUCLEOTIDE SEQUENCE</scope>
    <source>
        <strain evidence="2">IBT 19713</strain>
    </source>
</reference>
<evidence type="ECO:0000313" key="3">
    <source>
        <dbReference type="Proteomes" id="UP001150941"/>
    </source>
</evidence>
<dbReference type="GeneID" id="83203874"/>
<proteinExistence type="predicted"/>
<reference evidence="2" key="1">
    <citation type="submission" date="2022-11" db="EMBL/GenBank/DDBJ databases">
        <authorList>
            <person name="Petersen C."/>
        </authorList>
    </citation>
    <scope>NUCLEOTIDE SEQUENCE</scope>
    <source>
        <strain evidence="2">IBT 19713</strain>
    </source>
</reference>
<dbReference type="AlphaFoldDB" id="A0A9W9NTU2"/>
<dbReference type="Proteomes" id="UP001150941">
    <property type="component" value="Unassembled WGS sequence"/>
</dbReference>
<sequence length="132" mass="14475">MGSPQDLDYKPGWAIYYNHNEQAPDNGSLAQESYLPKSMWILSDTKTELSTVTELTSPRLKLPCLSSDAAERVFPIRSVVSFDSVPSSALPTPSFEKQDAAFPGLVEASHQNEATKDEPETQNNTANTPDQS</sequence>
<dbReference type="RefSeq" id="XP_058329461.1">
    <property type="nucleotide sequence ID" value="XM_058476571.1"/>
</dbReference>